<evidence type="ECO:0008006" key="3">
    <source>
        <dbReference type="Google" id="ProtNLM"/>
    </source>
</evidence>
<evidence type="ECO:0000313" key="2">
    <source>
        <dbReference type="Proteomes" id="UP000031552"/>
    </source>
</evidence>
<keyword evidence="2" id="KW-1185">Reference proteome</keyword>
<reference evidence="1" key="1">
    <citation type="submission" date="2013-12" db="EMBL/GenBank/DDBJ databases">
        <authorList>
            <person name="Linke B."/>
        </authorList>
    </citation>
    <scope>NUCLEOTIDE SEQUENCE [LARGE SCALE GENOMIC DNA]</scope>
    <source>
        <strain evidence="1">CRIB-18</strain>
    </source>
</reference>
<dbReference type="Gene3D" id="3.90.70.10">
    <property type="entry name" value="Cysteine proteinases"/>
    <property type="match status" value="1"/>
</dbReference>
<dbReference type="AlphaFoldDB" id="A0A090CY56"/>
<accession>A0A090CY56</accession>
<dbReference type="RefSeq" id="WP_041016816.1">
    <property type="nucleotide sequence ID" value="NZ_CCEJ010000003.1"/>
</dbReference>
<sequence>MGKKLSIETQPTDTTCGPTCLKAIYDFYEEAVILPQLIREIPSLETGGTLEAFLGMHALDRGFAARMYTYNLKVFDPTWFFPEPLPHEVLIEKLQKQVQIKKSKKLEIACFAYIEYLKRGGEIFMEDLSHTLILKYLKRGVPILTGLSSTYLYKSAREYVDQNRQVIDDVRGYPEGHFVVLENYDPDTHLVSVMDPWPLNPYSENQRYDLSKNHLMTSIMLGVLTYDANLMIITRKETLDEMAKEEEA</sequence>
<name>A0A090CY56_9BACT</name>
<dbReference type="OrthoDB" id="9805906at2"/>
<organism evidence="1 2">
    <name type="scientific">Candidatus Criblamydia sequanensis CRIB-18</name>
    <dbReference type="NCBI Taxonomy" id="1437425"/>
    <lineage>
        <taxon>Bacteria</taxon>
        <taxon>Pseudomonadati</taxon>
        <taxon>Chlamydiota</taxon>
        <taxon>Chlamydiia</taxon>
        <taxon>Parachlamydiales</taxon>
        <taxon>Candidatus Criblamydiaceae</taxon>
        <taxon>Candidatus Criblamydia</taxon>
    </lineage>
</organism>
<dbReference type="EMBL" id="CCEJ010000003">
    <property type="protein sequence ID" value="CDR33302.1"/>
    <property type="molecule type" value="Genomic_DNA"/>
</dbReference>
<comment type="caution">
    <text evidence="1">The sequence shown here is derived from an EMBL/GenBank/DDBJ whole genome shotgun (WGS) entry which is preliminary data.</text>
</comment>
<dbReference type="Proteomes" id="UP000031552">
    <property type="component" value="Unassembled WGS sequence"/>
</dbReference>
<dbReference type="eggNOG" id="COG3271">
    <property type="taxonomic scope" value="Bacteria"/>
</dbReference>
<evidence type="ECO:0000313" key="1">
    <source>
        <dbReference type="EMBL" id="CDR33302.1"/>
    </source>
</evidence>
<protein>
    <recommendedName>
        <fullName evidence="3">Peptidase C39-like domain-containing protein</fullName>
    </recommendedName>
</protein>
<gene>
    <name evidence="1" type="ORF">CSEC_0465</name>
</gene>
<reference evidence="1" key="2">
    <citation type="submission" date="2014-09" db="EMBL/GenBank/DDBJ databases">
        <title>Criblamydia sequanensis harbors a mega-plasmid encoding arsenite resistance.</title>
        <authorList>
            <person name="Bertelli C."/>
            <person name="Goesmann A."/>
            <person name="Greub G."/>
        </authorList>
    </citation>
    <scope>NUCLEOTIDE SEQUENCE [LARGE SCALE GENOMIC DNA]</scope>
    <source>
        <strain evidence="1">CRIB-18</strain>
    </source>
</reference>
<dbReference type="STRING" id="1437425.CSEC_0465"/>
<proteinExistence type="predicted"/>